<dbReference type="GeneID" id="70186660"/>
<protein>
    <recommendedName>
        <fullName evidence="4">C2H2-type domain-containing protein</fullName>
    </recommendedName>
</protein>
<feature type="compositionally biased region" description="Basic and acidic residues" evidence="1">
    <location>
        <begin position="47"/>
        <end position="56"/>
    </location>
</feature>
<dbReference type="RefSeq" id="XP_046009862.1">
    <property type="nucleotide sequence ID" value="XM_046157114.1"/>
</dbReference>
<evidence type="ECO:0008006" key="4">
    <source>
        <dbReference type="Google" id="ProtNLM"/>
    </source>
</evidence>
<gene>
    <name evidence="2" type="ORF">B0I36DRAFT_352478</name>
</gene>
<dbReference type="PANTHER" id="PTHR38166:SF1">
    <property type="entry name" value="C2H2-TYPE DOMAIN-CONTAINING PROTEIN"/>
    <property type="match status" value="1"/>
</dbReference>
<feature type="compositionally biased region" description="Polar residues" evidence="1">
    <location>
        <begin position="317"/>
        <end position="338"/>
    </location>
</feature>
<evidence type="ECO:0000256" key="1">
    <source>
        <dbReference type="SAM" id="MobiDB-lite"/>
    </source>
</evidence>
<feature type="region of interest" description="Disordered" evidence="1">
    <location>
        <begin position="35"/>
        <end position="56"/>
    </location>
</feature>
<feature type="compositionally biased region" description="Polar residues" evidence="1">
    <location>
        <begin position="586"/>
        <end position="606"/>
    </location>
</feature>
<dbReference type="EMBL" id="JAGTJQ010000008">
    <property type="protein sequence ID" value="KAH7026645.1"/>
    <property type="molecule type" value="Genomic_DNA"/>
</dbReference>
<feature type="compositionally biased region" description="Polar residues" evidence="1">
    <location>
        <begin position="206"/>
        <end position="216"/>
    </location>
</feature>
<evidence type="ECO:0000313" key="3">
    <source>
        <dbReference type="Proteomes" id="UP000756346"/>
    </source>
</evidence>
<feature type="region of interest" description="Disordered" evidence="1">
    <location>
        <begin position="317"/>
        <end position="374"/>
    </location>
</feature>
<dbReference type="AlphaFoldDB" id="A0A9P8Y188"/>
<dbReference type="PANTHER" id="PTHR38166">
    <property type="entry name" value="C2H2-TYPE DOMAIN-CONTAINING PROTEIN-RELATED"/>
    <property type="match status" value="1"/>
</dbReference>
<feature type="region of interest" description="Disordered" evidence="1">
    <location>
        <begin position="578"/>
        <end position="614"/>
    </location>
</feature>
<proteinExistence type="predicted"/>
<evidence type="ECO:0000313" key="2">
    <source>
        <dbReference type="EMBL" id="KAH7026645.1"/>
    </source>
</evidence>
<dbReference type="OrthoDB" id="3521097at2759"/>
<keyword evidence="3" id="KW-1185">Reference proteome</keyword>
<dbReference type="Proteomes" id="UP000756346">
    <property type="component" value="Unassembled WGS sequence"/>
</dbReference>
<feature type="compositionally biased region" description="Polar residues" evidence="1">
    <location>
        <begin position="631"/>
        <end position="647"/>
    </location>
</feature>
<organism evidence="2 3">
    <name type="scientific">Microdochium trichocladiopsis</name>
    <dbReference type="NCBI Taxonomy" id="1682393"/>
    <lineage>
        <taxon>Eukaryota</taxon>
        <taxon>Fungi</taxon>
        <taxon>Dikarya</taxon>
        <taxon>Ascomycota</taxon>
        <taxon>Pezizomycotina</taxon>
        <taxon>Sordariomycetes</taxon>
        <taxon>Xylariomycetidae</taxon>
        <taxon>Xylariales</taxon>
        <taxon>Microdochiaceae</taxon>
        <taxon>Microdochium</taxon>
    </lineage>
</organism>
<feature type="compositionally biased region" description="Acidic residues" evidence="1">
    <location>
        <begin position="351"/>
        <end position="361"/>
    </location>
</feature>
<comment type="caution">
    <text evidence="2">The sequence shown here is derived from an EMBL/GenBank/DDBJ whole genome shotgun (WGS) entry which is preliminary data.</text>
</comment>
<name>A0A9P8Y188_9PEZI</name>
<feature type="compositionally biased region" description="Polar residues" evidence="1">
    <location>
        <begin position="246"/>
        <end position="258"/>
    </location>
</feature>
<reference evidence="2" key="1">
    <citation type="journal article" date="2021" name="Nat. Commun.">
        <title>Genetic determinants of endophytism in the Arabidopsis root mycobiome.</title>
        <authorList>
            <person name="Mesny F."/>
            <person name="Miyauchi S."/>
            <person name="Thiergart T."/>
            <person name="Pickel B."/>
            <person name="Atanasova L."/>
            <person name="Karlsson M."/>
            <person name="Huettel B."/>
            <person name="Barry K.W."/>
            <person name="Haridas S."/>
            <person name="Chen C."/>
            <person name="Bauer D."/>
            <person name="Andreopoulos W."/>
            <person name="Pangilinan J."/>
            <person name="LaButti K."/>
            <person name="Riley R."/>
            <person name="Lipzen A."/>
            <person name="Clum A."/>
            <person name="Drula E."/>
            <person name="Henrissat B."/>
            <person name="Kohler A."/>
            <person name="Grigoriev I.V."/>
            <person name="Martin F.M."/>
            <person name="Hacquard S."/>
        </authorList>
    </citation>
    <scope>NUCLEOTIDE SEQUENCE</scope>
    <source>
        <strain evidence="2">MPI-CAGE-CH-0230</strain>
    </source>
</reference>
<feature type="region of interest" description="Disordered" evidence="1">
    <location>
        <begin position="629"/>
        <end position="660"/>
    </location>
</feature>
<feature type="region of interest" description="Disordered" evidence="1">
    <location>
        <begin position="161"/>
        <end position="261"/>
    </location>
</feature>
<accession>A0A9P8Y188</accession>
<sequence>MDPRKWRALLLEACGASRREENLRFEVFGTGHRFFNGKTDSGSPNPPEKRLQRTDNNRWFSEVVKIHQSQRNADATASEVGSAIDNLSMPGLSDGSSSRFSAGTLSEGGNAIKWTAPTGMIDNTALAFCGYRPPIMTDHDLLLGDLKRVFDKPCHVGPDGSMELPLGEADFPPGAPYDQKGRVTVPNPQDGCDDDPVAASRGVSEGETQSARSLDLTSDHPPGQAHWDRTRSSSSSHLPSRGEMSTPPNDSASSSDYEWSTDAHDSIGGDLWMSPVAIRPYEYQTYLQHFEAVMETALERFALWICHRQRVNMVNDKTTTGQSKPGSSQNATGISQIFPQKRPRRISGTGNDDDSADDEERDDSRGKKKVKTGEVDETARNFACPFYRMDYTKHHKCLSLTLRRIRDVKQHLVRRHLQPLFCFTCGQAFATQDLQAAHIVERTCNRPSNFRPPEGVTKDQRDQLSSKVKTSISASEQWFSVWDIIFPTKPRPASPYINEAFVEPIAEFRRFWDKRGQSIIQERMSEEEGRMRVFAFNYGRELMTMFTEQLSAREGSLAEHGCAPAGDATSSHYAQDAVPSLPDLTSEPSAESANETIATSRYQGSGSAPRGPREQYLYQDGLGEVVVQDPAASSSSGIELKPTTTSAMCPPQQPLSHTDDTGVSDLLPGHADEMVQLWARLEEGREFNMAMTALDTMLLEALVDHEPSTIADPYDR</sequence>